<feature type="region of interest" description="Disordered" evidence="3">
    <location>
        <begin position="207"/>
        <end position="260"/>
    </location>
</feature>
<keyword evidence="5" id="KW-1185">Reference proteome</keyword>
<dbReference type="GO" id="GO:0016020">
    <property type="term" value="C:membrane"/>
    <property type="evidence" value="ECO:0007669"/>
    <property type="project" value="TreeGrafter"/>
</dbReference>
<dbReference type="PANTHER" id="PTHR28638:SF2">
    <property type="entry name" value="CELL CYCLE PROGRESSION PROTEIN 1"/>
    <property type="match status" value="1"/>
</dbReference>
<dbReference type="Proteomes" id="UP000283210">
    <property type="component" value="Chromosome 3"/>
</dbReference>
<evidence type="ECO:0000256" key="3">
    <source>
        <dbReference type="SAM" id="MobiDB-lite"/>
    </source>
</evidence>
<feature type="coiled-coil region" evidence="2">
    <location>
        <begin position="342"/>
        <end position="369"/>
    </location>
</feature>
<feature type="region of interest" description="Disordered" evidence="3">
    <location>
        <begin position="565"/>
        <end position="598"/>
    </location>
</feature>
<dbReference type="InterPro" id="IPR051990">
    <property type="entry name" value="CCPG1/PBIP1"/>
</dbReference>
<dbReference type="EMBL" id="CM012439">
    <property type="protein sequence ID" value="RVE74570.1"/>
    <property type="molecule type" value="Genomic_DNA"/>
</dbReference>
<feature type="compositionally biased region" description="Basic and acidic residues" evidence="3">
    <location>
        <begin position="528"/>
        <end position="540"/>
    </location>
</feature>
<feature type="compositionally biased region" description="Acidic residues" evidence="3">
    <location>
        <begin position="242"/>
        <end position="254"/>
    </location>
</feature>
<feature type="compositionally biased region" description="Basic and acidic residues" evidence="3">
    <location>
        <begin position="565"/>
        <end position="574"/>
    </location>
</feature>
<evidence type="ECO:0000313" key="4">
    <source>
        <dbReference type="EMBL" id="RVE74570.1"/>
    </source>
</evidence>
<accession>A0A3S2MUB0</accession>
<feature type="region of interest" description="Disordered" evidence="3">
    <location>
        <begin position="109"/>
        <end position="134"/>
    </location>
</feature>
<evidence type="ECO:0000256" key="2">
    <source>
        <dbReference type="SAM" id="Coils"/>
    </source>
</evidence>
<evidence type="ECO:0000313" key="5">
    <source>
        <dbReference type="Proteomes" id="UP000283210"/>
    </source>
</evidence>
<proteinExistence type="predicted"/>
<dbReference type="OrthoDB" id="9935772at2759"/>
<name>A0A3S2MUB0_ORYJA</name>
<reference evidence="4 5" key="2">
    <citation type="submission" date="2019-01" db="EMBL/GenBank/DDBJ databases">
        <title>A chromosome length genome reference of the Java medaka (oryzias javanicus).</title>
        <authorList>
            <person name="Herpin A."/>
            <person name="Takehana Y."/>
            <person name="Naruse K."/>
            <person name="Ansai S."/>
            <person name="Kawaguchi M."/>
        </authorList>
    </citation>
    <scope>NUCLEOTIDE SEQUENCE [LARGE SCALE GENOMIC DNA]</scope>
    <source>
        <strain evidence="4">RS831</strain>
        <tissue evidence="4">Whole body</tissue>
    </source>
</reference>
<keyword evidence="1 2" id="KW-0175">Coiled coil</keyword>
<organism evidence="4 5">
    <name type="scientific">Oryzias javanicus</name>
    <name type="common">Javanese ricefish</name>
    <name type="synonym">Aplocheilus javanicus</name>
    <dbReference type="NCBI Taxonomy" id="123683"/>
    <lineage>
        <taxon>Eukaryota</taxon>
        <taxon>Metazoa</taxon>
        <taxon>Chordata</taxon>
        <taxon>Craniata</taxon>
        <taxon>Vertebrata</taxon>
        <taxon>Euteleostomi</taxon>
        <taxon>Actinopterygii</taxon>
        <taxon>Neopterygii</taxon>
        <taxon>Teleostei</taxon>
        <taxon>Neoteleostei</taxon>
        <taxon>Acanthomorphata</taxon>
        <taxon>Ovalentaria</taxon>
        <taxon>Atherinomorphae</taxon>
        <taxon>Beloniformes</taxon>
        <taxon>Adrianichthyidae</taxon>
        <taxon>Oryziinae</taxon>
        <taxon>Oryzias</taxon>
    </lineage>
</organism>
<sequence>MLGTAWFADSYRSFLPTCLLLTKMSEPSSDTESSCGWSIISNEGSDIETLGPEATAEFGTELLEHSTLEEPQQLDSQTLAPAFVEAAQSLHDTLEEQVVDKTLYCPDTKAPENDVEGEAAGKEPVLSSSDLSDIVTLGDVKDDEHTEEEASVRDELYLGTSCSSHYAFTSAAAETVYPMQQPAVTNSSSSEDEAERSSGVLIRRRRVRRNTAGVTDPEEEEQEAVVLESRSAEEKDKRPEIEEQEREEVQEEAEPTAAANGLGQSWDSSLLNKCVLLALIIAISMGFGHFYGTSQIQERQKIMDKTKVNELDGVRDLIQQHAGDQSFSNQMIDDSLDEKQIMLLLTEVIEKAKKENQELINKQAHNQAKNDELELLLKQAAEDNHQLKIWLQDRDKSLFVLQEELGNLRSKVRDLEAAGAGADSLLLENQSLKEQLEDERQLAIDIQIQNEDMEAEAQMLRLKFDKEKRITEELRGEVNHLRSLIPEAGKEAGADVEELQSHLMELEKKLSFEQQRSDLFERLYVETKEERAKGDRESKQRKTKPGMAGKVKDTFDAVKNSTKEFVHHHKEQERCQMAGTPLMPPPRNLSQQGAPRSF</sequence>
<evidence type="ECO:0000256" key="1">
    <source>
        <dbReference type="ARBA" id="ARBA00023054"/>
    </source>
</evidence>
<feature type="coiled-coil region" evidence="2">
    <location>
        <begin position="398"/>
        <end position="516"/>
    </location>
</feature>
<reference evidence="4 5" key="1">
    <citation type="submission" date="2018-11" db="EMBL/GenBank/DDBJ databases">
        <authorList>
            <person name="Lopez-Roques C."/>
            <person name="Donnadieu C."/>
            <person name="Bouchez O."/>
            <person name="Klopp C."/>
            <person name="Cabau C."/>
            <person name="Zahm M."/>
        </authorList>
    </citation>
    <scope>NUCLEOTIDE SEQUENCE [LARGE SCALE GENOMIC DNA]</scope>
    <source>
        <strain evidence="4">RS831</strain>
        <tissue evidence="4">Whole body</tissue>
    </source>
</reference>
<feature type="region of interest" description="Disordered" evidence="3">
    <location>
        <begin position="528"/>
        <end position="552"/>
    </location>
</feature>
<gene>
    <name evidence="4" type="ORF">OJAV_G00023260</name>
</gene>
<dbReference type="AlphaFoldDB" id="A0A3S2MUB0"/>
<feature type="compositionally biased region" description="Basic and acidic residues" evidence="3">
    <location>
        <begin position="230"/>
        <end position="241"/>
    </location>
</feature>
<dbReference type="PANTHER" id="PTHR28638">
    <property type="entry name" value="CELL CYCLE PROGRESSION PROTEIN 1"/>
    <property type="match status" value="1"/>
</dbReference>
<feature type="compositionally biased region" description="Polar residues" evidence="3">
    <location>
        <begin position="588"/>
        <end position="598"/>
    </location>
</feature>
<protein>
    <submittedName>
        <fullName evidence="4">Uncharacterized protein</fullName>
    </submittedName>
</protein>